<dbReference type="OrthoDB" id="47059at2759"/>
<dbReference type="EMBL" id="JAANQT010000252">
    <property type="protein sequence ID" value="KAG1312740.1"/>
    <property type="molecule type" value="Genomic_DNA"/>
</dbReference>
<evidence type="ECO:0000256" key="9">
    <source>
        <dbReference type="SAM" id="Coils"/>
    </source>
</evidence>
<gene>
    <name evidence="12" type="ORF">G6F64_002799</name>
</gene>
<comment type="subcellular location">
    <subcellularLocation>
        <location evidence="1">Golgi apparatus membrane</location>
        <topology evidence="1">Peripheral membrane protein</topology>
    </subcellularLocation>
</comment>
<keyword evidence="9" id="KW-0175">Coiled coil</keyword>
<dbReference type="InterPro" id="IPR013167">
    <property type="entry name" value="COG4_M"/>
</dbReference>
<keyword evidence="7" id="KW-0472">Membrane</keyword>
<protein>
    <recommendedName>
        <fullName evidence="3">Conserved oligomeric Golgi complex subunit 4</fullName>
    </recommendedName>
    <alternativeName>
        <fullName evidence="8">Component of oligomeric Golgi complex 4</fullName>
    </alternativeName>
</protein>
<dbReference type="Gene3D" id="1.20.58.1970">
    <property type="match status" value="1"/>
</dbReference>
<evidence type="ECO:0000259" key="11">
    <source>
        <dbReference type="SMART" id="SM00762"/>
    </source>
</evidence>
<dbReference type="Proteomes" id="UP000716291">
    <property type="component" value="Unassembled WGS sequence"/>
</dbReference>
<dbReference type="InterPro" id="IPR048684">
    <property type="entry name" value="COG4_C"/>
</dbReference>
<evidence type="ECO:0000256" key="6">
    <source>
        <dbReference type="ARBA" id="ARBA00023034"/>
    </source>
</evidence>
<dbReference type="Pfam" id="PF20662">
    <property type="entry name" value="COG4_C"/>
    <property type="match status" value="1"/>
</dbReference>
<accession>A0A9P6XFL8</accession>
<dbReference type="AlphaFoldDB" id="A0A9P6XFL8"/>
<evidence type="ECO:0000256" key="7">
    <source>
        <dbReference type="ARBA" id="ARBA00023136"/>
    </source>
</evidence>
<dbReference type="GO" id="GO:0000139">
    <property type="term" value="C:Golgi membrane"/>
    <property type="evidence" value="ECO:0007669"/>
    <property type="project" value="UniProtKB-SubCell"/>
</dbReference>
<keyword evidence="6" id="KW-0333">Golgi apparatus</keyword>
<dbReference type="InterPro" id="IPR048682">
    <property type="entry name" value="COG4"/>
</dbReference>
<evidence type="ECO:0000313" key="12">
    <source>
        <dbReference type="EMBL" id="KAG1312740.1"/>
    </source>
</evidence>
<name>A0A9P6XFL8_RHIOR</name>
<organism evidence="12 13">
    <name type="scientific">Rhizopus oryzae</name>
    <name type="common">Mucormycosis agent</name>
    <name type="synonym">Rhizopus arrhizus var. delemar</name>
    <dbReference type="NCBI Taxonomy" id="64495"/>
    <lineage>
        <taxon>Eukaryota</taxon>
        <taxon>Fungi</taxon>
        <taxon>Fungi incertae sedis</taxon>
        <taxon>Mucoromycota</taxon>
        <taxon>Mucoromycotina</taxon>
        <taxon>Mucoromycetes</taxon>
        <taxon>Mucorales</taxon>
        <taxon>Mucorineae</taxon>
        <taxon>Rhizopodaceae</taxon>
        <taxon>Rhizopus</taxon>
    </lineage>
</organism>
<feature type="coiled-coil region" evidence="9">
    <location>
        <begin position="23"/>
        <end position="50"/>
    </location>
</feature>
<feature type="compositionally biased region" description="Low complexity" evidence="10">
    <location>
        <begin position="333"/>
        <end position="347"/>
    </location>
</feature>
<reference evidence="12" key="1">
    <citation type="journal article" date="2020" name="Microb. Genom.">
        <title>Genetic diversity of clinical and environmental Mucorales isolates obtained from an investigation of mucormycosis cases among solid organ transplant recipients.</title>
        <authorList>
            <person name="Nguyen M.H."/>
            <person name="Kaul D."/>
            <person name="Muto C."/>
            <person name="Cheng S.J."/>
            <person name="Richter R.A."/>
            <person name="Bruno V.M."/>
            <person name="Liu G."/>
            <person name="Beyhan S."/>
            <person name="Sundermann A.J."/>
            <person name="Mounaud S."/>
            <person name="Pasculle A.W."/>
            <person name="Nierman W.C."/>
            <person name="Driscoll E."/>
            <person name="Cumbie R."/>
            <person name="Clancy C.J."/>
            <person name="Dupont C.L."/>
        </authorList>
    </citation>
    <scope>NUCLEOTIDE SEQUENCE</scope>
    <source>
        <strain evidence="12">GL11</strain>
    </source>
</reference>
<proteinExistence type="inferred from homology"/>
<dbReference type="Pfam" id="PF20663">
    <property type="entry name" value="COG4_N"/>
    <property type="match status" value="1"/>
</dbReference>
<evidence type="ECO:0000256" key="8">
    <source>
        <dbReference type="ARBA" id="ARBA00031340"/>
    </source>
</evidence>
<sequence length="776" mass="88977">MPIAISTNTSDSNFENLIDIDEIRESLRLLDEQENQIDASLDELLKQEYQLDNSLNTFKAVKSQLDLIKTNAGQFTTTVNEAARLAEMISDKVRQLDKEQSRAKMAIQHVENVQELKFCVAGLNEAMQKKEYDQAAVLLQRATKIDVSILKGSLAEYTPTSENPDHPEKTLADAKSSLFDIFSQRFDAAVAERNQADITRYFKLFPLINCQTEGLDQYSRFVCNIIKSRCADEISQGLVTAPTYFADALTRLFENIAVIIDQHQPLVEMHYGKGKMLRVIQRLQEEGDKQGIAILDRFLQTRKLESKLVEIQCLMIAMLRNSNTPIRSSPNPSLSNQNDASDSSNNSLVDPRQLDANLYELSLISQRTVLFNGFMNERANDEMDVLASDEQALVLKGKEGRFYGTNGLLLSSGLTKRVKELMNSYLVIDEYLLKKSINKAIQLDDFDASAQHVSSTCVDDVFFILKTILKRTLSASDPDIISSTVRNLLKALESQYLAHFQTRMSTVFTAHDTTGRNAERAIEMAKVNYMVVLNNLDVSIDYTHRLAKELQPDITNGIWLDEENDVMRVTASIDKFEGIADKFNQLLKHGIEQLVNQILKPRIRPLYQESYREVKYVLEEDEYNEADIEERFIKRFRQGFGRLIQVYKRTLTENNFNTLISLLLDVITAQWERIVVQTRFNQYGALRFDKDLRSIILYLSSITEWLPRDKFTRLNQMSIILNFEEPSEIYDLWGTKSSPINWRLTVNEVKKILALRLDFESKLVENQFPLNATSKE</sequence>
<dbReference type="PANTHER" id="PTHR24016:SF0">
    <property type="entry name" value="CONSERVED OLIGOMERIC GOLGI COMPLEX SUBUNIT 4"/>
    <property type="match status" value="1"/>
</dbReference>
<keyword evidence="4" id="KW-0813">Transport</keyword>
<dbReference type="Pfam" id="PF08318">
    <property type="entry name" value="COG4_m"/>
    <property type="match status" value="1"/>
</dbReference>
<dbReference type="PANTHER" id="PTHR24016">
    <property type="entry name" value="CONSERVED OLIGOMERIC GOLGI COMPLEX SUBUNIT 4"/>
    <property type="match status" value="1"/>
</dbReference>
<dbReference type="GO" id="GO:0015031">
    <property type="term" value="P:protein transport"/>
    <property type="evidence" value="ECO:0007669"/>
    <property type="project" value="UniProtKB-KW"/>
</dbReference>
<evidence type="ECO:0000256" key="3">
    <source>
        <dbReference type="ARBA" id="ARBA00020975"/>
    </source>
</evidence>
<comment type="similarity">
    <text evidence="2">Belongs to the COG4 family.</text>
</comment>
<dbReference type="Gene3D" id="1.10.287.1060">
    <property type="entry name" value="ESAT-6-like"/>
    <property type="match status" value="1"/>
</dbReference>
<keyword evidence="13" id="KW-1185">Reference proteome</keyword>
<comment type="caution">
    <text evidence="12">The sequence shown here is derived from an EMBL/GenBank/DDBJ whole genome shotgun (WGS) entry which is preliminary data.</text>
</comment>
<evidence type="ECO:0000256" key="5">
    <source>
        <dbReference type="ARBA" id="ARBA00022927"/>
    </source>
</evidence>
<evidence type="ECO:0000313" key="13">
    <source>
        <dbReference type="Proteomes" id="UP000716291"/>
    </source>
</evidence>
<evidence type="ECO:0000256" key="4">
    <source>
        <dbReference type="ARBA" id="ARBA00022448"/>
    </source>
</evidence>
<dbReference type="SMART" id="SM00762">
    <property type="entry name" value="Cog4"/>
    <property type="match status" value="1"/>
</dbReference>
<feature type="domain" description="COG4 transport protein middle alpha-helical bundle" evidence="11">
    <location>
        <begin position="171"/>
        <end position="505"/>
    </location>
</feature>
<feature type="region of interest" description="Disordered" evidence="10">
    <location>
        <begin position="325"/>
        <end position="347"/>
    </location>
</feature>
<evidence type="ECO:0000256" key="1">
    <source>
        <dbReference type="ARBA" id="ARBA00004395"/>
    </source>
</evidence>
<dbReference type="InterPro" id="IPR048680">
    <property type="entry name" value="COG4_N"/>
</dbReference>
<evidence type="ECO:0000256" key="2">
    <source>
        <dbReference type="ARBA" id="ARBA00009215"/>
    </source>
</evidence>
<evidence type="ECO:0000256" key="10">
    <source>
        <dbReference type="SAM" id="MobiDB-lite"/>
    </source>
</evidence>
<keyword evidence="5" id="KW-0653">Protein transport</keyword>